<dbReference type="EMBL" id="JBHRXI010000010">
    <property type="protein sequence ID" value="MFC3614478.1"/>
    <property type="molecule type" value="Genomic_DNA"/>
</dbReference>
<keyword evidence="3" id="KW-1185">Reference proteome</keyword>
<accession>A0ABV7TGV6</accession>
<comment type="caution">
    <text evidence="2">The sequence shown here is derived from an EMBL/GenBank/DDBJ whole genome shotgun (WGS) entry which is preliminary data.</text>
</comment>
<proteinExistence type="inferred from homology"/>
<dbReference type="InterPro" id="IPR051683">
    <property type="entry name" value="Enoyl-CoA_Hydratase/Isomerase"/>
</dbReference>
<dbReference type="InterPro" id="IPR029045">
    <property type="entry name" value="ClpP/crotonase-like_dom_sf"/>
</dbReference>
<dbReference type="InterPro" id="IPR001753">
    <property type="entry name" value="Enoyl-CoA_hydra/iso"/>
</dbReference>
<dbReference type="CDD" id="cd06558">
    <property type="entry name" value="crotonase-like"/>
    <property type="match status" value="1"/>
</dbReference>
<dbReference type="PANTHER" id="PTHR42964">
    <property type="entry name" value="ENOYL-COA HYDRATASE"/>
    <property type="match status" value="1"/>
</dbReference>
<name>A0ABV7TGV6_9RHOB</name>
<comment type="similarity">
    <text evidence="1">Belongs to the enoyl-CoA hydratase/isomerase family.</text>
</comment>
<dbReference type="Proteomes" id="UP001595629">
    <property type="component" value="Unassembled WGS sequence"/>
</dbReference>
<dbReference type="SUPFAM" id="SSF52096">
    <property type="entry name" value="ClpP/crotonase"/>
    <property type="match status" value="1"/>
</dbReference>
<dbReference type="Gene3D" id="3.90.226.10">
    <property type="entry name" value="2-enoyl-CoA Hydratase, Chain A, domain 1"/>
    <property type="match status" value="1"/>
</dbReference>
<dbReference type="Gene3D" id="1.10.12.10">
    <property type="entry name" value="Lyase 2-enoyl-coa Hydratase, Chain A, domain 2"/>
    <property type="match status" value="1"/>
</dbReference>
<evidence type="ECO:0000313" key="3">
    <source>
        <dbReference type="Proteomes" id="UP001595629"/>
    </source>
</evidence>
<dbReference type="PANTHER" id="PTHR42964:SF1">
    <property type="entry name" value="POLYKETIDE BIOSYNTHESIS ENOYL-COA HYDRATASE PKSH-RELATED"/>
    <property type="match status" value="1"/>
</dbReference>
<dbReference type="Pfam" id="PF00378">
    <property type="entry name" value="ECH_1"/>
    <property type="match status" value="1"/>
</dbReference>
<protein>
    <submittedName>
        <fullName evidence="2">Enoyl-CoA hydratase-related protein</fullName>
    </submittedName>
</protein>
<organism evidence="2 3">
    <name type="scientific">Lutimaribacter marinistellae</name>
    <dbReference type="NCBI Taxonomy" id="1820329"/>
    <lineage>
        <taxon>Bacteria</taxon>
        <taxon>Pseudomonadati</taxon>
        <taxon>Pseudomonadota</taxon>
        <taxon>Alphaproteobacteria</taxon>
        <taxon>Rhodobacterales</taxon>
        <taxon>Roseobacteraceae</taxon>
        <taxon>Lutimaribacter</taxon>
    </lineage>
</organism>
<reference evidence="3" key="1">
    <citation type="journal article" date="2019" name="Int. J. Syst. Evol. Microbiol.">
        <title>The Global Catalogue of Microorganisms (GCM) 10K type strain sequencing project: providing services to taxonomists for standard genome sequencing and annotation.</title>
        <authorList>
            <consortium name="The Broad Institute Genomics Platform"/>
            <consortium name="The Broad Institute Genome Sequencing Center for Infectious Disease"/>
            <person name="Wu L."/>
            <person name="Ma J."/>
        </authorList>
    </citation>
    <scope>NUCLEOTIDE SEQUENCE [LARGE SCALE GENOMIC DNA]</scope>
    <source>
        <strain evidence="3">KCTC 42911</strain>
    </source>
</reference>
<sequence length="264" mass="28280">MLPQAKHLEFEQDGLWLTVWFNQPEARNPLTQDRVAELIDLCAVLRTSDMRGVTFRGRGGVFCAGGDLKAFRKALGGGATHEDVVALSLQAADFFDAVAALPQFTVMVVEGAAMAGGFGLACCGDYVIAADNARFGLSEVRVGLTPAQIAPFVVSRLGWRLGRRLMLTGELFDATSPLAENMVDQVVPPEEIDAAIAAIRAQACRNAPGAVAAVKRQMAGLPFQNREDQRQAAASSFADAMLGSEAREGVQAFIDKRKPAWAEE</sequence>
<evidence type="ECO:0000256" key="1">
    <source>
        <dbReference type="ARBA" id="ARBA00005254"/>
    </source>
</evidence>
<dbReference type="RefSeq" id="WP_386735735.1">
    <property type="nucleotide sequence ID" value="NZ_JBHRXI010000010.1"/>
</dbReference>
<gene>
    <name evidence="2" type="ORF">ACFORG_11950</name>
</gene>
<dbReference type="InterPro" id="IPR014748">
    <property type="entry name" value="Enoyl-CoA_hydra_C"/>
</dbReference>
<evidence type="ECO:0000313" key="2">
    <source>
        <dbReference type="EMBL" id="MFC3614478.1"/>
    </source>
</evidence>